<dbReference type="Gene3D" id="3.40.50.2300">
    <property type="match status" value="2"/>
</dbReference>
<gene>
    <name evidence="5" type="ORF">CIK66_02240</name>
</gene>
<evidence type="ECO:0000313" key="6">
    <source>
        <dbReference type="Proteomes" id="UP000218598"/>
    </source>
</evidence>
<dbReference type="PANTHER" id="PTHR30146">
    <property type="entry name" value="LACI-RELATED TRANSCRIPTIONAL REPRESSOR"/>
    <property type="match status" value="1"/>
</dbReference>
<sequence length="373" mass="40279">MCASTRLARPRRCGGGALFPGVIATQTRKQLMTRKPSRPTVATIARDLGISPATVSYALNDKPGVSAAMRERVVGHAHEVGWTPHSGAQALRRGRSGNIGLVLVRDPEEVSREPFYSAVTAGIESSTSVHGYELMIRFVRGGADAESDVFRTWSHQRRVDGVVLLDLAEDDHRPAVLEALTMDFAVLGHYSGPESFAKVMTAEADDARTVVEHIIERGYDGCIQLTGPAQYAHERRRLELLRSLCQEYRIPHSTASGPYTIDSGLAAFEASDLLLSSRPAVVASSDLIAIGALRGAQRRGVAVPEQLGLVSWDDSLIAELTVPSVTALARRPFEMGRLAGDLLVRQIEDAGTPRTELQVEPASLIIRESTGGL</sequence>
<dbReference type="CDD" id="cd01392">
    <property type="entry name" value="HTH_LacI"/>
    <property type="match status" value="1"/>
</dbReference>
<dbReference type="GO" id="GO:0000976">
    <property type="term" value="F:transcription cis-regulatory region binding"/>
    <property type="evidence" value="ECO:0007669"/>
    <property type="project" value="TreeGrafter"/>
</dbReference>
<keyword evidence="2" id="KW-0238">DNA-binding</keyword>
<dbReference type="InterPro" id="IPR000843">
    <property type="entry name" value="HTH_LacI"/>
</dbReference>
<name>A0A2A3YMN2_9MICO</name>
<keyword evidence="3" id="KW-0804">Transcription</keyword>
<dbReference type="AlphaFoldDB" id="A0A2A3YMN2"/>
<feature type="domain" description="HTH lacI-type" evidence="4">
    <location>
        <begin position="39"/>
        <end position="93"/>
    </location>
</feature>
<dbReference type="OrthoDB" id="1938857at2"/>
<reference evidence="5 6" key="1">
    <citation type="journal article" date="2017" name="Elife">
        <title>Extensive horizontal gene transfer in cheese-associated bacteria.</title>
        <authorList>
            <person name="Bonham K.S."/>
            <person name="Wolfe B.E."/>
            <person name="Dutton R.J."/>
        </authorList>
    </citation>
    <scope>NUCLEOTIDE SEQUENCE [LARGE SCALE GENOMIC DNA]</scope>
    <source>
        <strain evidence="5 6">341_9</strain>
    </source>
</reference>
<evidence type="ECO:0000259" key="4">
    <source>
        <dbReference type="PROSITE" id="PS50932"/>
    </source>
</evidence>
<dbReference type="PANTHER" id="PTHR30146:SF155">
    <property type="entry name" value="ALANINE RACEMASE"/>
    <property type="match status" value="1"/>
</dbReference>
<proteinExistence type="predicted"/>
<dbReference type="GO" id="GO:0003700">
    <property type="term" value="F:DNA-binding transcription factor activity"/>
    <property type="evidence" value="ECO:0007669"/>
    <property type="project" value="TreeGrafter"/>
</dbReference>
<dbReference type="Pfam" id="PF13377">
    <property type="entry name" value="Peripla_BP_3"/>
    <property type="match status" value="1"/>
</dbReference>
<organism evidence="5 6">
    <name type="scientific">Brachybacterium alimentarium</name>
    <dbReference type="NCBI Taxonomy" id="47845"/>
    <lineage>
        <taxon>Bacteria</taxon>
        <taxon>Bacillati</taxon>
        <taxon>Actinomycetota</taxon>
        <taxon>Actinomycetes</taxon>
        <taxon>Micrococcales</taxon>
        <taxon>Dermabacteraceae</taxon>
        <taxon>Brachybacterium</taxon>
    </lineage>
</organism>
<protein>
    <recommendedName>
        <fullName evidence="4">HTH lacI-type domain-containing protein</fullName>
    </recommendedName>
</protein>
<dbReference type="InterPro" id="IPR010982">
    <property type="entry name" value="Lambda_DNA-bd_dom_sf"/>
</dbReference>
<evidence type="ECO:0000256" key="2">
    <source>
        <dbReference type="ARBA" id="ARBA00023125"/>
    </source>
</evidence>
<comment type="caution">
    <text evidence="5">The sequence shown here is derived from an EMBL/GenBank/DDBJ whole genome shotgun (WGS) entry which is preliminary data.</text>
</comment>
<evidence type="ECO:0000256" key="1">
    <source>
        <dbReference type="ARBA" id="ARBA00023015"/>
    </source>
</evidence>
<dbReference type="EMBL" id="NRGR01000005">
    <property type="protein sequence ID" value="PCC40616.1"/>
    <property type="molecule type" value="Genomic_DNA"/>
</dbReference>
<dbReference type="Proteomes" id="UP000218598">
    <property type="component" value="Unassembled WGS sequence"/>
</dbReference>
<accession>A0A2A3YMN2</accession>
<dbReference type="InterPro" id="IPR028082">
    <property type="entry name" value="Peripla_BP_I"/>
</dbReference>
<dbReference type="SUPFAM" id="SSF47413">
    <property type="entry name" value="lambda repressor-like DNA-binding domains"/>
    <property type="match status" value="1"/>
</dbReference>
<dbReference type="InterPro" id="IPR046335">
    <property type="entry name" value="LacI/GalR-like_sensor"/>
</dbReference>
<evidence type="ECO:0000313" key="5">
    <source>
        <dbReference type="EMBL" id="PCC40616.1"/>
    </source>
</evidence>
<dbReference type="RefSeq" id="WP_096196387.1">
    <property type="nucleotide sequence ID" value="NZ_JBQQHT010000016.1"/>
</dbReference>
<dbReference type="Pfam" id="PF00356">
    <property type="entry name" value="LacI"/>
    <property type="match status" value="1"/>
</dbReference>
<evidence type="ECO:0000256" key="3">
    <source>
        <dbReference type="ARBA" id="ARBA00023163"/>
    </source>
</evidence>
<dbReference type="SMART" id="SM00354">
    <property type="entry name" value="HTH_LACI"/>
    <property type="match status" value="1"/>
</dbReference>
<dbReference type="CDD" id="cd06267">
    <property type="entry name" value="PBP1_LacI_sugar_binding-like"/>
    <property type="match status" value="1"/>
</dbReference>
<keyword evidence="1" id="KW-0805">Transcription regulation</keyword>
<keyword evidence="6" id="KW-1185">Reference proteome</keyword>
<dbReference type="Gene3D" id="1.10.260.40">
    <property type="entry name" value="lambda repressor-like DNA-binding domains"/>
    <property type="match status" value="1"/>
</dbReference>
<dbReference type="SUPFAM" id="SSF53822">
    <property type="entry name" value="Periplasmic binding protein-like I"/>
    <property type="match status" value="1"/>
</dbReference>
<dbReference type="PROSITE" id="PS50932">
    <property type="entry name" value="HTH_LACI_2"/>
    <property type="match status" value="1"/>
</dbReference>